<accession>G9XFN9</accession>
<name>G9XFN9_9FIRM</name>
<organism evidence="1 2">
    <name type="scientific">Peptoanaerobacter stomatis</name>
    <dbReference type="NCBI Taxonomy" id="796937"/>
    <lineage>
        <taxon>Bacteria</taxon>
        <taxon>Bacillati</taxon>
        <taxon>Bacillota</taxon>
        <taxon>Clostridia</taxon>
        <taxon>Peptostreptococcales</taxon>
        <taxon>Filifactoraceae</taxon>
        <taxon>Peptoanaerobacter</taxon>
    </lineage>
</organism>
<protein>
    <recommendedName>
        <fullName evidence="3">PF09148 domain protein</fullName>
    </recommendedName>
</protein>
<evidence type="ECO:0000313" key="2">
    <source>
        <dbReference type="Proteomes" id="UP000003379"/>
    </source>
</evidence>
<dbReference type="InterPro" id="IPR015231">
    <property type="entry name" value="DUF1934"/>
</dbReference>
<dbReference type="HOGENOM" id="CLU_120388_0_2_9"/>
<dbReference type="Gene3D" id="2.40.128.20">
    <property type="match status" value="1"/>
</dbReference>
<comment type="caution">
    <text evidence="1">The sequence shown here is derived from an EMBL/GenBank/DDBJ whole genome shotgun (WGS) entry which is preliminary data.</text>
</comment>
<proteinExistence type="predicted"/>
<dbReference type="AlphaFoldDB" id="G9XFN9"/>
<evidence type="ECO:0008006" key="3">
    <source>
        <dbReference type="Google" id="ProtNLM"/>
    </source>
</evidence>
<gene>
    <name evidence="1" type="ORF">HMPREF9628_00705</name>
</gene>
<sequence length="142" mass="16235">MNVTVKINTLQIDLTSNKKDNIDFESLGSIKSVKNIDLIKYEESEITGLNGNTTVLKIEKDSVTMLRYGKNSGTMYFKEGISSKTLYNTDYGSFELEIFTKKLNIEKNTDDLLYKINIEYDINIKDLFNGLNILDITVKNIK</sequence>
<dbReference type="InterPro" id="IPR012674">
    <property type="entry name" value="Calycin"/>
</dbReference>
<dbReference type="Pfam" id="PF09148">
    <property type="entry name" value="DUF1934"/>
    <property type="match status" value="1"/>
</dbReference>
<evidence type="ECO:0000313" key="1">
    <source>
        <dbReference type="EMBL" id="EHL15782.1"/>
    </source>
</evidence>
<dbReference type="SUPFAM" id="SSF50814">
    <property type="entry name" value="Lipocalins"/>
    <property type="match status" value="1"/>
</dbReference>
<dbReference type="STRING" id="796937.HMPREF9630_01913"/>
<reference evidence="1 2" key="1">
    <citation type="submission" date="2011-08" db="EMBL/GenBank/DDBJ databases">
        <title>The Genome Sequence of Eubacteriaceae bacterium CM5.</title>
        <authorList>
            <consortium name="The Broad Institute Genome Sequencing Platform"/>
            <person name="Earl A."/>
            <person name="Ward D."/>
            <person name="Feldgarden M."/>
            <person name="Gevers D."/>
            <person name="Sizova M."/>
            <person name="Hazen A."/>
            <person name="Epstein S."/>
            <person name="Young S.K."/>
            <person name="Zeng Q."/>
            <person name="Gargeya S."/>
            <person name="Fitzgerald M."/>
            <person name="Haas B."/>
            <person name="Abouelleil A."/>
            <person name="Alvarado L."/>
            <person name="Arachchi H.M."/>
            <person name="Berlin A."/>
            <person name="Brown A."/>
            <person name="Chapman S.B."/>
            <person name="Chen Z."/>
            <person name="Dunbar C."/>
            <person name="Freedman E."/>
            <person name="Gearin G."/>
            <person name="Gellesch M."/>
            <person name="Goldberg J."/>
            <person name="Griggs A."/>
            <person name="Gujja S."/>
            <person name="Heiman D."/>
            <person name="Howarth C."/>
            <person name="Larson L."/>
            <person name="Lui A."/>
            <person name="MacDonald P.J.P."/>
            <person name="Montmayeur A."/>
            <person name="Murphy C."/>
            <person name="Neiman D."/>
            <person name="Pearson M."/>
            <person name="Priest M."/>
            <person name="Roberts A."/>
            <person name="Saif S."/>
            <person name="Shea T."/>
            <person name="Shenoy N."/>
            <person name="Sisk P."/>
            <person name="Stolte C."/>
            <person name="Sykes S."/>
            <person name="Wortman J."/>
            <person name="Nusbaum C."/>
            <person name="Birren B."/>
        </authorList>
    </citation>
    <scope>NUCLEOTIDE SEQUENCE [LARGE SCALE GENOMIC DNA]</scope>
    <source>
        <strain evidence="1 2">CM5</strain>
    </source>
</reference>
<dbReference type="Proteomes" id="UP000003379">
    <property type="component" value="Unassembled WGS sequence"/>
</dbReference>
<dbReference type="EMBL" id="AFZG01000085">
    <property type="protein sequence ID" value="EHL15782.1"/>
    <property type="molecule type" value="Genomic_DNA"/>
</dbReference>
<dbReference type="RefSeq" id="WP_009528866.1">
    <property type="nucleotide sequence ID" value="NZ_JH414599.1"/>
</dbReference>